<dbReference type="EMBL" id="JAGSPM010000015">
    <property type="protein sequence ID" value="MBR7748334.1"/>
    <property type="molecule type" value="Genomic_DNA"/>
</dbReference>
<keyword evidence="2" id="KW-1185">Reference proteome</keyword>
<name>A0A941DGH3_9BURK</name>
<dbReference type="Proteomes" id="UP000680158">
    <property type="component" value="Unassembled WGS sequence"/>
</dbReference>
<accession>A0A941DGH3</accession>
<organism evidence="1 2">
    <name type="scientific">Undibacterium baiyunense</name>
    <dbReference type="NCBI Taxonomy" id="2828731"/>
    <lineage>
        <taxon>Bacteria</taxon>
        <taxon>Pseudomonadati</taxon>
        <taxon>Pseudomonadota</taxon>
        <taxon>Betaproteobacteria</taxon>
        <taxon>Burkholderiales</taxon>
        <taxon>Oxalobacteraceae</taxon>
        <taxon>Undibacterium</taxon>
    </lineage>
</organism>
<gene>
    <name evidence="1" type="ORF">KDM92_17245</name>
</gene>
<proteinExistence type="predicted"/>
<evidence type="ECO:0000313" key="2">
    <source>
        <dbReference type="Proteomes" id="UP000680158"/>
    </source>
</evidence>
<dbReference type="AlphaFoldDB" id="A0A941DGH3"/>
<reference evidence="1 2" key="1">
    <citation type="submission" date="2021-04" db="EMBL/GenBank/DDBJ databases">
        <title>novel species isolated from subtropical streams in China.</title>
        <authorList>
            <person name="Lu H."/>
        </authorList>
    </citation>
    <scope>NUCLEOTIDE SEQUENCE [LARGE SCALE GENOMIC DNA]</scope>
    <source>
        <strain evidence="1 2">BYS107W</strain>
    </source>
</reference>
<dbReference type="RefSeq" id="WP_212685630.1">
    <property type="nucleotide sequence ID" value="NZ_JAGSPM010000015.1"/>
</dbReference>
<protein>
    <submittedName>
        <fullName evidence="1">Uncharacterized protein</fullName>
    </submittedName>
</protein>
<comment type="caution">
    <text evidence="1">The sequence shown here is derived from an EMBL/GenBank/DDBJ whole genome shotgun (WGS) entry which is preliminary data.</text>
</comment>
<evidence type="ECO:0000313" key="1">
    <source>
        <dbReference type="EMBL" id="MBR7748334.1"/>
    </source>
</evidence>
<sequence length="110" mass="12605">MNKKHRYVDLHQISPGEILADDLLDKLGHVLLPAGTELTTSMLKAIANHDIHQLPLHYVTDPDSVEPQKEDEDSIEQQLDRVNHLFRHSPREGATETLRNYVESYRRGDA</sequence>